<comment type="similarity">
    <text evidence="2">Belongs to the GTP-binding SRP family.</text>
</comment>
<keyword evidence="16" id="KW-0966">Cell projection</keyword>
<evidence type="ECO:0000256" key="12">
    <source>
        <dbReference type="ARBA" id="ARBA00025337"/>
    </source>
</evidence>
<evidence type="ECO:0000256" key="13">
    <source>
        <dbReference type="NCBIfam" id="TIGR03499"/>
    </source>
</evidence>
<dbReference type="InterPro" id="IPR020006">
    <property type="entry name" value="FlhF"/>
</dbReference>
<keyword evidence="11" id="KW-1006">Bacterial flagellum protein export</keyword>
<keyword evidence="7" id="KW-1005">Bacterial flagellum biogenesis</keyword>
<feature type="domain" description="SRP54-type proteins GTP-binding" evidence="15">
    <location>
        <begin position="182"/>
        <end position="373"/>
    </location>
</feature>
<comment type="function">
    <text evidence="12">Necessary for flagellar biosynthesis. May be involved in translocation of the flagellum.</text>
</comment>
<keyword evidence="17" id="KW-1185">Reference proteome</keyword>
<dbReference type="InterPro" id="IPR047040">
    <property type="entry name" value="FlhF__GTPase_dom"/>
</dbReference>
<sequence>MKVKRYVVDSMPSALQKIRVELGDQAVILNTKEIRKSGFLGIFGKRQIEVIAAVPAEQASQPKAVPEKPSLVPEKKSPVLSRVEPQPEVLKEIQGMKELLIGIASGSGGQEKVPKPLGKWMQRLKEQEVDQKVIDYLVEQTLRSFPSIEQAEPDAIRDNLLTQIEKIMKEGILLEPKIEKSVNMVSFVGPTGVGKTTTIAKMAAHQMLHHDRRVGMITTDTYRIAAVEQLKTYANILNVPIETVFSPDGLNKAMKNMQNCDLIFMDTTGRNYQDEQYVQQIGKYLAEQVVQENYLVLSLTSKYSDMKTIVDHFATFPIDKLILTKLDETLSYGAVLNLAFHYPYPLAYVTTGQNVPEDISKIESEKIARMMLGVADNHGSS</sequence>
<evidence type="ECO:0000313" key="17">
    <source>
        <dbReference type="Proteomes" id="UP001519343"/>
    </source>
</evidence>
<evidence type="ECO:0000256" key="8">
    <source>
        <dbReference type="ARBA" id="ARBA00022927"/>
    </source>
</evidence>
<dbReference type="Proteomes" id="UP001519343">
    <property type="component" value="Unassembled WGS sequence"/>
</dbReference>
<feature type="region of interest" description="Disordered" evidence="14">
    <location>
        <begin position="59"/>
        <end position="78"/>
    </location>
</feature>
<dbReference type="Pfam" id="PF00448">
    <property type="entry name" value="SRP54"/>
    <property type="match status" value="1"/>
</dbReference>
<dbReference type="RefSeq" id="WP_209808868.1">
    <property type="nucleotide sequence ID" value="NZ_JAGGKT010000001.1"/>
</dbReference>
<protein>
    <recommendedName>
        <fullName evidence="3 13">Flagellar biosynthesis protein FlhF</fullName>
    </recommendedName>
</protein>
<evidence type="ECO:0000256" key="14">
    <source>
        <dbReference type="SAM" id="MobiDB-lite"/>
    </source>
</evidence>
<evidence type="ECO:0000256" key="3">
    <source>
        <dbReference type="ARBA" id="ARBA00014919"/>
    </source>
</evidence>
<dbReference type="SUPFAM" id="SSF52540">
    <property type="entry name" value="P-loop containing nucleoside triphosphate hydrolases"/>
    <property type="match status" value="1"/>
</dbReference>
<keyword evidence="6" id="KW-0547">Nucleotide-binding</keyword>
<dbReference type="InterPro" id="IPR027417">
    <property type="entry name" value="P-loop_NTPase"/>
</dbReference>
<dbReference type="InterPro" id="IPR000897">
    <property type="entry name" value="SRP54_GTPase_dom"/>
</dbReference>
<gene>
    <name evidence="16" type="ORF">J2Z37_000787</name>
</gene>
<dbReference type="Gene3D" id="3.40.50.300">
    <property type="entry name" value="P-loop containing nucleotide triphosphate hydrolases"/>
    <property type="match status" value="1"/>
</dbReference>
<keyword evidence="16" id="KW-0282">Flagellum</keyword>
<organism evidence="16 17">
    <name type="scientific">Ammoniphilus resinae</name>
    <dbReference type="NCBI Taxonomy" id="861532"/>
    <lineage>
        <taxon>Bacteria</taxon>
        <taxon>Bacillati</taxon>
        <taxon>Bacillota</taxon>
        <taxon>Bacilli</taxon>
        <taxon>Bacillales</taxon>
        <taxon>Paenibacillaceae</taxon>
        <taxon>Aneurinibacillus group</taxon>
        <taxon>Ammoniphilus</taxon>
    </lineage>
</organism>
<dbReference type="PANTHER" id="PTHR43134">
    <property type="entry name" value="SIGNAL RECOGNITION PARTICLE RECEPTOR SUBUNIT ALPHA"/>
    <property type="match status" value="1"/>
</dbReference>
<proteinExistence type="inferred from homology"/>
<keyword evidence="9" id="KW-0342">GTP-binding</keyword>
<keyword evidence="16" id="KW-0969">Cilium</keyword>
<keyword evidence="8" id="KW-0653">Protein transport</keyword>
<keyword evidence="4" id="KW-0813">Transport</keyword>
<evidence type="ECO:0000256" key="4">
    <source>
        <dbReference type="ARBA" id="ARBA00022448"/>
    </source>
</evidence>
<evidence type="ECO:0000313" key="16">
    <source>
        <dbReference type="EMBL" id="MBP1930800.1"/>
    </source>
</evidence>
<dbReference type="CDD" id="cd17873">
    <property type="entry name" value="FlhF"/>
    <property type="match status" value="1"/>
</dbReference>
<dbReference type="Gene3D" id="1.20.120.1380">
    <property type="entry name" value="Flagellar FlhF biosynthesis protein, N domain"/>
    <property type="match status" value="1"/>
</dbReference>
<keyword evidence="5" id="KW-1003">Cell membrane</keyword>
<evidence type="ECO:0000256" key="2">
    <source>
        <dbReference type="ARBA" id="ARBA00008531"/>
    </source>
</evidence>
<evidence type="ECO:0000256" key="6">
    <source>
        <dbReference type="ARBA" id="ARBA00022741"/>
    </source>
</evidence>
<dbReference type="SMART" id="SM00962">
    <property type="entry name" value="SRP54"/>
    <property type="match status" value="1"/>
</dbReference>
<comment type="subcellular location">
    <subcellularLocation>
        <location evidence="1">Cell membrane</location>
        <topology evidence="1">Peripheral membrane protein</topology>
        <orientation evidence="1">Cytoplasmic side</orientation>
    </subcellularLocation>
</comment>
<evidence type="ECO:0000256" key="10">
    <source>
        <dbReference type="ARBA" id="ARBA00023136"/>
    </source>
</evidence>
<comment type="caution">
    <text evidence="16">The sequence shown here is derived from an EMBL/GenBank/DDBJ whole genome shotgun (WGS) entry which is preliminary data.</text>
</comment>
<keyword evidence="10" id="KW-0472">Membrane</keyword>
<reference evidence="16 17" key="1">
    <citation type="submission" date="2021-03" db="EMBL/GenBank/DDBJ databases">
        <title>Genomic Encyclopedia of Type Strains, Phase IV (KMG-IV): sequencing the most valuable type-strain genomes for metagenomic binning, comparative biology and taxonomic classification.</title>
        <authorList>
            <person name="Goeker M."/>
        </authorList>
    </citation>
    <scope>NUCLEOTIDE SEQUENCE [LARGE SCALE GENOMIC DNA]</scope>
    <source>
        <strain evidence="16 17">DSM 24738</strain>
    </source>
</reference>
<evidence type="ECO:0000256" key="5">
    <source>
        <dbReference type="ARBA" id="ARBA00022475"/>
    </source>
</evidence>
<name>A0ABS4GKL4_9BACL</name>
<evidence type="ECO:0000259" key="15">
    <source>
        <dbReference type="SMART" id="SM00962"/>
    </source>
</evidence>
<evidence type="ECO:0000256" key="9">
    <source>
        <dbReference type="ARBA" id="ARBA00023134"/>
    </source>
</evidence>
<dbReference type="EMBL" id="JAGGKT010000001">
    <property type="protein sequence ID" value="MBP1930800.1"/>
    <property type="molecule type" value="Genomic_DNA"/>
</dbReference>
<accession>A0ABS4GKL4</accession>
<evidence type="ECO:0000256" key="7">
    <source>
        <dbReference type="ARBA" id="ARBA00022795"/>
    </source>
</evidence>
<evidence type="ECO:0000256" key="11">
    <source>
        <dbReference type="ARBA" id="ARBA00023225"/>
    </source>
</evidence>
<evidence type="ECO:0000256" key="1">
    <source>
        <dbReference type="ARBA" id="ARBA00004413"/>
    </source>
</evidence>
<dbReference type="NCBIfam" id="TIGR03499">
    <property type="entry name" value="FlhF"/>
    <property type="match status" value="1"/>
</dbReference>
<dbReference type="PANTHER" id="PTHR43134:SF3">
    <property type="entry name" value="FLAGELLAR BIOSYNTHESIS PROTEIN FLHF"/>
    <property type="match status" value="1"/>
</dbReference>